<protein>
    <recommendedName>
        <fullName evidence="4">LppX_LprAFG lipoprotein</fullName>
    </recommendedName>
</protein>
<feature type="chain" id="PRO_5046990776" description="LppX_LprAFG lipoprotein" evidence="1">
    <location>
        <begin position="26"/>
        <end position="288"/>
    </location>
</feature>
<evidence type="ECO:0000313" key="3">
    <source>
        <dbReference type="Proteomes" id="UP001597045"/>
    </source>
</evidence>
<dbReference type="SUPFAM" id="SSF89392">
    <property type="entry name" value="Prokaryotic lipoproteins and lipoprotein localization factors"/>
    <property type="match status" value="1"/>
</dbReference>
<dbReference type="EMBL" id="JBHTIS010001251">
    <property type="protein sequence ID" value="MFD1047789.1"/>
    <property type="molecule type" value="Genomic_DNA"/>
</dbReference>
<evidence type="ECO:0008006" key="4">
    <source>
        <dbReference type="Google" id="ProtNLM"/>
    </source>
</evidence>
<feature type="signal peptide" evidence="1">
    <location>
        <begin position="1"/>
        <end position="25"/>
    </location>
</feature>
<sequence>MRKTGLAAAGLVLVMGLAACGTREAGTPVAATDANNSSNDGGAGGNGTLKVFGNALDLAGAVKNNNKATSAKMTMEMGAGAESMKANGAFKMGGADGTAMQMTMDMPQIGSMEMRVVSKVLYMKLPSSLAGQAGMPADKPWVKISADGTDPLSKTLGPLVSSLDQNFDISKQMEQVKAAGTIDKTAKETLDGEQVTHYWLTIDLQKAVQNLPDPEMRKLAEQGAAASSTKTIKEEMWVNADNLPVKVVAGTPAIAGQPAGTVTVRYTDWGKPVDVEAPSPDQISELPH</sequence>
<evidence type="ECO:0000313" key="2">
    <source>
        <dbReference type="EMBL" id="MFD1047789.1"/>
    </source>
</evidence>
<accession>A0ABW3MDT5</accession>
<organism evidence="2 3">
    <name type="scientific">Kibdelosporangium lantanae</name>
    <dbReference type="NCBI Taxonomy" id="1497396"/>
    <lineage>
        <taxon>Bacteria</taxon>
        <taxon>Bacillati</taxon>
        <taxon>Actinomycetota</taxon>
        <taxon>Actinomycetes</taxon>
        <taxon>Pseudonocardiales</taxon>
        <taxon>Pseudonocardiaceae</taxon>
        <taxon>Kibdelosporangium</taxon>
    </lineage>
</organism>
<reference evidence="3" key="1">
    <citation type="journal article" date="2019" name="Int. J. Syst. Evol. Microbiol.">
        <title>The Global Catalogue of Microorganisms (GCM) 10K type strain sequencing project: providing services to taxonomists for standard genome sequencing and annotation.</title>
        <authorList>
            <consortium name="The Broad Institute Genomics Platform"/>
            <consortium name="The Broad Institute Genome Sequencing Center for Infectious Disease"/>
            <person name="Wu L."/>
            <person name="Ma J."/>
        </authorList>
    </citation>
    <scope>NUCLEOTIDE SEQUENCE [LARGE SCALE GENOMIC DNA]</scope>
    <source>
        <strain evidence="3">JCM 31486</strain>
    </source>
</reference>
<name>A0ABW3MDT5_9PSEU</name>
<gene>
    <name evidence="2" type="ORF">ACFQ1S_20745</name>
</gene>
<dbReference type="PROSITE" id="PS51257">
    <property type="entry name" value="PROKAR_LIPOPROTEIN"/>
    <property type="match status" value="1"/>
</dbReference>
<dbReference type="Gene3D" id="2.50.20.20">
    <property type="match status" value="1"/>
</dbReference>
<keyword evidence="1" id="KW-0732">Signal</keyword>
<proteinExistence type="predicted"/>
<comment type="caution">
    <text evidence="2">The sequence shown here is derived from an EMBL/GenBank/DDBJ whole genome shotgun (WGS) entry which is preliminary data.</text>
</comment>
<dbReference type="InterPro" id="IPR029046">
    <property type="entry name" value="LolA/LolB/LppX"/>
</dbReference>
<keyword evidence="3" id="KW-1185">Reference proteome</keyword>
<dbReference type="Proteomes" id="UP001597045">
    <property type="component" value="Unassembled WGS sequence"/>
</dbReference>
<evidence type="ECO:0000256" key="1">
    <source>
        <dbReference type="SAM" id="SignalP"/>
    </source>
</evidence>